<dbReference type="RefSeq" id="WP_236958616.1">
    <property type="nucleotide sequence ID" value="NZ_JAETXX010000003.1"/>
</dbReference>
<keyword evidence="2" id="KW-1185">Reference proteome</keyword>
<gene>
    <name evidence="1" type="ORF">JM658_07390</name>
</gene>
<protein>
    <submittedName>
        <fullName evidence="1">DUF493 family protein</fullName>
    </submittedName>
</protein>
<dbReference type="InterPro" id="IPR027471">
    <property type="entry name" value="YbeD-like_sf"/>
</dbReference>
<evidence type="ECO:0000313" key="1">
    <source>
        <dbReference type="EMBL" id="MCF8714654.1"/>
    </source>
</evidence>
<evidence type="ECO:0000313" key="2">
    <source>
        <dbReference type="Proteomes" id="UP000829517"/>
    </source>
</evidence>
<dbReference type="EMBL" id="JAETXX010000003">
    <property type="protein sequence ID" value="MCF8714654.1"/>
    <property type="molecule type" value="Genomic_DNA"/>
</dbReference>
<accession>A0ABS9J2I2</accession>
<dbReference type="SUPFAM" id="SSF117991">
    <property type="entry name" value="YbeD/HP0495-like"/>
    <property type="match status" value="1"/>
</dbReference>
<organism evidence="1 2">
    <name type="scientific">Joostella atrarenae</name>
    <dbReference type="NCBI Taxonomy" id="679257"/>
    <lineage>
        <taxon>Bacteria</taxon>
        <taxon>Pseudomonadati</taxon>
        <taxon>Bacteroidota</taxon>
        <taxon>Flavobacteriia</taxon>
        <taxon>Flavobacteriales</taxon>
        <taxon>Flavobacteriaceae</taxon>
        <taxon>Joostella</taxon>
    </lineage>
</organism>
<dbReference type="Pfam" id="PF04359">
    <property type="entry name" value="DUF493"/>
    <property type="match status" value="1"/>
</dbReference>
<sequence>MKDKKEIEEFYVRLKGELDRTTAAWPSLYLYKFIVPTSESKINEIATIFDNTGAVIKTKESSNGKYTSLSIEVNMESSDAIIDKYKEVSVVEGVISL</sequence>
<proteinExistence type="predicted"/>
<dbReference type="Proteomes" id="UP000829517">
    <property type="component" value="Unassembled WGS sequence"/>
</dbReference>
<comment type="caution">
    <text evidence="1">The sequence shown here is derived from an EMBL/GenBank/DDBJ whole genome shotgun (WGS) entry which is preliminary data.</text>
</comment>
<dbReference type="Gene3D" id="3.30.70.260">
    <property type="match status" value="1"/>
</dbReference>
<name>A0ABS9J2I2_9FLAO</name>
<dbReference type="InterPro" id="IPR007454">
    <property type="entry name" value="UPF0250_YbeD-like"/>
</dbReference>
<reference evidence="1 2" key="1">
    <citation type="submission" date="2021-01" db="EMBL/GenBank/DDBJ databases">
        <title>Genome sequencing of Joostella atrarenae M1-2 (= KCTC 23194).</title>
        <authorList>
            <person name="Zakaria M.R."/>
            <person name="Lam M.Q."/>
            <person name="Chong C.S."/>
        </authorList>
    </citation>
    <scope>NUCLEOTIDE SEQUENCE [LARGE SCALE GENOMIC DNA]</scope>
    <source>
        <strain evidence="1 2">M1-2</strain>
    </source>
</reference>